<keyword evidence="4" id="KW-0411">Iron-sulfur</keyword>
<accession>A0A3A4NNZ3</accession>
<evidence type="ECO:0000313" key="7">
    <source>
        <dbReference type="Proteomes" id="UP000265882"/>
    </source>
</evidence>
<dbReference type="InterPro" id="IPR043129">
    <property type="entry name" value="ATPase_NBD"/>
</dbReference>
<reference evidence="6 7" key="1">
    <citation type="journal article" date="2017" name="ISME J.">
        <title>Energy and carbon metabolisms in a deep terrestrial subsurface fluid microbial community.</title>
        <authorList>
            <person name="Momper L."/>
            <person name="Jungbluth S.P."/>
            <person name="Lee M.D."/>
            <person name="Amend J.P."/>
        </authorList>
    </citation>
    <scope>NUCLEOTIDE SEQUENCE [LARGE SCALE GENOMIC DNA]</scope>
    <source>
        <strain evidence="6">SURF_5</strain>
    </source>
</reference>
<comment type="cofactor">
    <cofactor evidence="1">
        <name>[4Fe-4S] cluster</name>
        <dbReference type="ChEBI" id="CHEBI:49883"/>
    </cofactor>
</comment>
<keyword evidence="3" id="KW-0408">Iron</keyword>
<dbReference type="InterPro" id="IPR051805">
    <property type="entry name" value="Dehydratase_Activator_Redct"/>
</dbReference>
<proteinExistence type="predicted"/>
<dbReference type="SUPFAM" id="SSF53067">
    <property type="entry name" value="Actin-like ATPase domain"/>
    <property type="match status" value="1"/>
</dbReference>
<evidence type="ECO:0000259" key="5">
    <source>
        <dbReference type="Pfam" id="PF01869"/>
    </source>
</evidence>
<keyword evidence="2" id="KW-0479">Metal-binding</keyword>
<dbReference type="NCBIfam" id="TIGR00241">
    <property type="entry name" value="CoA_E_activ"/>
    <property type="match status" value="1"/>
</dbReference>
<dbReference type="PANTHER" id="PTHR32329:SF2">
    <property type="entry name" value="BIFUNCTIONAL PROTEIN [INCLUDES 2-HYDROXYACYL-COA DEHYDRATASE (N-TER) AND ITS ACTIVATOR DOMAIN (C_TERM)"/>
    <property type="match status" value="1"/>
</dbReference>
<dbReference type="InterPro" id="IPR008275">
    <property type="entry name" value="CoA_E_activase_dom"/>
</dbReference>
<dbReference type="CDD" id="cd24107">
    <property type="entry name" value="ASKHA_NBD_benz_CoA_BzdP"/>
    <property type="match status" value="1"/>
</dbReference>
<dbReference type="GO" id="GO:0046872">
    <property type="term" value="F:metal ion binding"/>
    <property type="evidence" value="ECO:0007669"/>
    <property type="project" value="UniProtKB-KW"/>
</dbReference>
<organism evidence="6 7">
    <name type="scientific">Abyssobacteria bacterium (strain SURF_5)</name>
    <dbReference type="NCBI Taxonomy" id="2093360"/>
    <lineage>
        <taxon>Bacteria</taxon>
        <taxon>Pseudomonadati</taxon>
        <taxon>Candidatus Hydrogenedentota</taxon>
        <taxon>Candidatus Abyssobacteria</taxon>
    </lineage>
</organism>
<feature type="domain" description="ATPase BadF/BadG/BcrA/BcrD type" evidence="5">
    <location>
        <begin position="6"/>
        <end position="254"/>
    </location>
</feature>
<name>A0A3A4NNZ3_ABYX5</name>
<dbReference type="GO" id="GO:0051536">
    <property type="term" value="F:iron-sulfur cluster binding"/>
    <property type="evidence" value="ECO:0007669"/>
    <property type="project" value="UniProtKB-KW"/>
</dbReference>
<dbReference type="Pfam" id="PF01869">
    <property type="entry name" value="BcrAD_BadFG"/>
    <property type="match status" value="1"/>
</dbReference>
<comment type="caution">
    <text evidence="6">The sequence shown here is derived from an EMBL/GenBank/DDBJ whole genome shotgun (WGS) entry which is preliminary data.</text>
</comment>
<gene>
    <name evidence="6" type="ORF">C4520_17495</name>
</gene>
<dbReference type="AlphaFoldDB" id="A0A3A4NNZ3"/>
<evidence type="ECO:0000256" key="1">
    <source>
        <dbReference type="ARBA" id="ARBA00001966"/>
    </source>
</evidence>
<sequence>MVIFAGCDVGAVAAKIVILKDDAVAATKILAYKNLPKQAALAVFEDALSEAGVASEAVDLCVATGFGRKTVAYAGADVPEVVCLNRGVRWLNPNIRTVLDVGGQSIRALSLGENGRVTDSTGNEKCAAGTGKFIEVMAKALELPLEEAGRLALTSRTPVNITSQCGVFAESEVITYVNEGIDRADIIAGISRSVAGKITSLAHRITIAEPIAMVGGVAKNQGVRQFLEKELGTSLTGFSFDPQCVCALGAALVARERKK</sequence>
<dbReference type="Gene3D" id="3.30.420.40">
    <property type="match status" value="2"/>
</dbReference>
<evidence type="ECO:0000256" key="3">
    <source>
        <dbReference type="ARBA" id="ARBA00023004"/>
    </source>
</evidence>
<dbReference type="PANTHER" id="PTHR32329">
    <property type="entry name" value="BIFUNCTIONAL PROTEIN [INCLUDES 2-HYDROXYACYL-COA DEHYDRATASE (N-TER) AND ITS ACTIVATOR DOMAIN (C_TERM)-RELATED"/>
    <property type="match status" value="1"/>
</dbReference>
<evidence type="ECO:0000313" key="6">
    <source>
        <dbReference type="EMBL" id="RJP17171.1"/>
    </source>
</evidence>
<dbReference type="Proteomes" id="UP000265882">
    <property type="component" value="Unassembled WGS sequence"/>
</dbReference>
<evidence type="ECO:0000256" key="4">
    <source>
        <dbReference type="ARBA" id="ARBA00023014"/>
    </source>
</evidence>
<dbReference type="InterPro" id="IPR002731">
    <property type="entry name" value="ATPase_BadF"/>
</dbReference>
<dbReference type="EMBL" id="QZKU01000119">
    <property type="protein sequence ID" value="RJP17171.1"/>
    <property type="molecule type" value="Genomic_DNA"/>
</dbReference>
<protein>
    <recommendedName>
        <fullName evidence="5">ATPase BadF/BadG/BcrA/BcrD type domain-containing protein</fullName>
    </recommendedName>
</protein>
<evidence type="ECO:0000256" key="2">
    <source>
        <dbReference type="ARBA" id="ARBA00022723"/>
    </source>
</evidence>